<dbReference type="InterPro" id="IPR049326">
    <property type="entry name" value="Rhodopsin_dom_fungi"/>
</dbReference>
<feature type="region of interest" description="Disordered" evidence="6">
    <location>
        <begin position="374"/>
        <end position="419"/>
    </location>
</feature>
<comment type="subcellular location">
    <subcellularLocation>
        <location evidence="1">Membrane</location>
        <topology evidence="1">Multi-pass membrane protein</topology>
    </subcellularLocation>
</comment>
<feature type="region of interest" description="Disordered" evidence="6">
    <location>
        <begin position="1"/>
        <end position="29"/>
    </location>
</feature>
<dbReference type="Proteomes" id="UP001323405">
    <property type="component" value="Unassembled WGS sequence"/>
</dbReference>
<feature type="transmembrane region" description="Helical" evidence="7">
    <location>
        <begin position="36"/>
        <end position="57"/>
    </location>
</feature>
<keyword evidence="3 7" id="KW-1133">Transmembrane helix</keyword>
<dbReference type="RefSeq" id="XP_062741902.1">
    <property type="nucleotide sequence ID" value="XM_062890784.1"/>
</dbReference>
<proteinExistence type="inferred from homology"/>
<keyword evidence="10" id="KW-1185">Reference proteome</keyword>
<gene>
    <name evidence="9" type="ORF">QC762_503650</name>
</gene>
<feature type="transmembrane region" description="Helical" evidence="7">
    <location>
        <begin position="116"/>
        <end position="138"/>
    </location>
</feature>
<accession>A0ABR0GB93</accession>
<feature type="transmembrane region" description="Helical" evidence="7">
    <location>
        <begin position="193"/>
        <end position="215"/>
    </location>
</feature>
<name>A0ABR0GB93_9PEZI</name>
<feature type="domain" description="Rhodopsin" evidence="8">
    <location>
        <begin position="54"/>
        <end position="288"/>
    </location>
</feature>
<keyword evidence="2 7" id="KW-0812">Transmembrane</keyword>
<organism evidence="9 10">
    <name type="scientific">Podospora pseudocomata</name>
    <dbReference type="NCBI Taxonomy" id="2093779"/>
    <lineage>
        <taxon>Eukaryota</taxon>
        <taxon>Fungi</taxon>
        <taxon>Dikarya</taxon>
        <taxon>Ascomycota</taxon>
        <taxon>Pezizomycotina</taxon>
        <taxon>Sordariomycetes</taxon>
        <taxon>Sordariomycetidae</taxon>
        <taxon>Sordariales</taxon>
        <taxon>Podosporaceae</taxon>
        <taxon>Podospora</taxon>
    </lineage>
</organism>
<dbReference type="PANTHER" id="PTHR33048">
    <property type="entry name" value="PTH11-LIKE INTEGRAL MEMBRANE PROTEIN (AFU_ORTHOLOGUE AFUA_5G11245)"/>
    <property type="match status" value="1"/>
</dbReference>
<dbReference type="EMBL" id="JAFFHA010000007">
    <property type="protein sequence ID" value="KAK4652927.1"/>
    <property type="molecule type" value="Genomic_DNA"/>
</dbReference>
<dbReference type="PANTHER" id="PTHR33048:SF146">
    <property type="entry name" value="INTEGRAL MEMBRANE PROTEIN"/>
    <property type="match status" value="1"/>
</dbReference>
<feature type="transmembrane region" description="Helical" evidence="7">
    <location>
        <begin position="227"/>
        <end position="247"/>
    </location>
</feature>
<protein>
    <recommendedName>
        <fullName evidence="8">Rhodopsin domain-containing protein</fullName>
    </recommendedName>
</protein>
<evidence type="ECO:0000256" key="6">
    <source>
        <dbReference type="SAM" id="MobiDB-lite"/>
    </source>
</evidence>
<feature type="compositionally biased region" description="Polar residues" evidence="6">
    <location>
        <begin position="374"/>
        <end position="383"/>
    </location>
</feature>
<evidence type="ECO:0000256" key="7">
    <source>
        <dbReference type="SAM" id="Phobius"/>
    </source>
</evidence>
<sequence length="419" mass="45078">MEGLPPGMDPSQIPFAPNPSGAPPDFEGGESLTPTVLGTGVTFIIIAGLFVVSRVITGLKKSRKLFADDWLCVIGLIVGIAQWSCLYTSMSKGLGKHSWDVPITALTVEIRLADQLLGSITHFAVKASLVFFFLRLFGTLTWVRMTCYGLLTLTFLAYGSYEVIVLAFCIPRPGEEWGNVVLARCATTAPATIAVNVCAVVADLALFIMPFPIIAGLTLSRPKKKGLLVVFLIGFLVVVTSIVGLVYRVRVSYYTIDPIWDGGNVAITAYMEVFGTVIVACTPALPGLWSNVLSESAFFSSLRSRILGSRSRRTGDSNVSGSMPTARTYPPPTFQNESISKASFRTGSQRELVGDEDGMDEYPLKTIQKTMSVNVSRAENNDGQTGGDGDARRKKSNGGWEELGEGNCESTVKGGNARC</sequence>
<evidence type="ECO:0000256" key="3">
    <source>
        <dbReference type="ARBA" id="ARBA00022989"/>
    </source>
</evidence>
<evidence type="ECO:0000259" key="8">
    <source>
        <dbReference type="Pfam" id="PF20684"/>
    </source>
</evidence>
<evidence type="ECO:0000256" key="4">
    <source>
        <dbReference type="ARBA" id="ARBA00023136"/>
    </source>
</evidence>
<evidence type="ECO:0000256" key="2">
    <source>
        <dbReference type="ARBA" id="ARBA00022692"/>
    </source>
</evidence>
<dbReference type="GeneID" id="87910691"/>
<keyword evidence="4 7" id="KW-0472">Membrane</keyword>
<feature type="compositionally biased region" description="Polar residues" evidence="6">
    <location>
        <begin position="316"/>
        <end position="325"/>
    </location>
</feature>
<feature type="transmembrane region" description="Helical" evidence="7">
    <location>
        <begin position="69"/>
        <end position="90"/>
    </location>
</feature>
<evidence type="ECO:0000313" key="9">
    <source>
        <dbReference type="EMBL" id="KAK4652927.1"/>
    </source>
</evidence>
<feature type="transmembrane region" description="Helical" evidence="7">
    <location>
        <begin position="267"/>
        <end position="289"/>
    </location>
</feature>
<comment type="similarity">
    <text evidence="5">Belongs to the SAT4 family.</text>
</comment>
<evidence type="ECO:0000256" key="5">
    <source>
        <dbReference type="ARBA" id="ARBA00038359"/>
    </source>
</evidence>
<dbReference type="InterPro" id="IPR052337">
    <property type="entry name" value="SAT4-like"/>
</dbReference>
<evidence type="ECO:0000313" key="10">
    <source>
        <dbReference type="Proteomes" id="UP001323405"/>
    </source>
</evidence>
<reference evidence="9 10" key="1">
    <citation type="journal article" date="2023" name="bioRxiv">
        <title>High-quality genome assemblies of four members of thePodospora anserinaspecies complex.</title>
        <authorList>
            <person name="Ament-Velasquez S.L."/>
            <person name="Vogan A.A."/>
            <person name="Wallerman O."/>
            <person name="Hartmann F."/>
            <person name="Gautier V."/>
            <person name="Silar P."/>
            <person name="Giraud T."/>
            <person name="Johannesson H."/>
        </authorList>
    </citation>
    <scope>NUCLEOTIDE SEQUENCE [LARGE SCALE GENOMIC DNA]</scope>
    <source>
        <strain evidence="9 10">CBS 415.72m</strain>
    </source>
</reference>
<evidence type="ECO:0000256" key="1">
    <source>
        <dbReference type="ARBA" id="ARBA00004141"/>
    </source>
</evidence>
<dbReference type="Pfam" id="PF20684">
    <property type="entry name" value="Fung_rhodopsin"/>
    <property type="match status" value="1"/>
</dbReference>
<feature type="transmembrane region" description="Helical" evidence="7">
    <location>
        <begin position="150"/>
        <end position="173"/>
    </location>
</feature>
<comment type="caution">
    <text evidence="9">The sequence shown here is derived from an EMBL/GenBank/DDBJ whole genome shotgun (WGS) entry which is preliminary data.</text>
</comment>
<feature type="region of interest" description="Disordered" evidence="6">
    <location>
        <begin position="311"/>
        <end position="337"/>
    </location>
</feature>